<organism evidence="1">
    <name type="scientific">Timema californicum</name>
    <name type="common">California timema</name>
    <name type="synonym">Walking stick</name>
    <dbReference type="NCBI Taxonomy" id="61474"/>
    <lineage>
        <taxon>Eukaryota</taxon>
        <taxon>Metazoa</taxon>
        <taxon>Ecdysozoa</taxon>
        <taxon>Arthropoda</taxon>
        <taxon>Hexapoda</taxon>
        <taxon>Insecta</taxon>
        <taxon>Pterygota</taxon>
        <taxon>Neoptera</taxon>
        <taxon>Polyneoptera</taxon>
        <taxon>Phasmatodea</taxon>
        <taxon>Timematodea</taxon>
        <taxon>Timematoidea</taxon>
        <taxon>Timematidae</taxon>
        <taxon>Timema</taxon>
    </lineage>
</organism>
<protein>
    <submittedName>
        <fullName evidence="1">(California timema) hypothetical protein</fullName>
    </submittedName>
</protein>
<dbReference type="AlphaFoldDB" id="A0A7R9P6W4"/>
<proteinExistence type="predicted"/>
<sequence>MFIEVCGRRGESRLGRHNNRMGPRALFTKFQRSQVKTNRIHKFTVFPFKQHAVFIPPKKGNLYSRLGE</sequence>
<accession>A0A7R9P6W4</accession>
<dbReference type="EMBL" id="OE180932">
    <property type="protein sequence ID" value="CAD7572285.1"/>
    <property type="molecule type" value="Genomic_DNA"/>
</dbReference>
<name>A0A7R9P6W4_TIMCA</name>
<gene>
    <name evidence="1" type="ORF">TCMB3V08_LOCUS4938</name>
</gene>
<reference evidence="1" key="1">
    <citation type="submission" date="2020-11" db="EMBL/GenBank/DDBJ databases">
        <authorList>
            <person name="Tran Van P."/>
        </authorList>
    </citation>
    <scope>NUCLEOTIDE SEQUENCE</scope>
</reference>
<evidence type="ECO:0000313" key="1">
    <source>
        <dbReference type="EMBL" id="CAD7572285.1"/>
    </source>
</evidence>